<protein>
    <submittedName>
        <fullName evidence="10">Oar protein</fullName>
    </submittedName>
</protein>
<dbReference type="AlphaFoldDB" id="K4KZ81"/>
<dbReference type="HOGENOM" id="CLU_006298_3_0_6"/>
<feature type="domain" description="TonB-dependent transporter Oar-like beta-barrel" evidence="9">
    <location>
        <begin position="569"/>
        <end position="947"/>
    </location>
</feature>
<sequence>MSAKQHNRAWGWRQSALAVAIAALSTTPALGAETSGGSLKGRVTNSSGVGLANAEITVKHKDKGITRQVTTNESGDYLLRNLPVGEYDLMLDKSGFGEVSVSNVLIRVGQASVYDGQLLADHETMETIEVFGALQRMVDTGTSTAGLVITQEQLDAMPVGNGFEAMAVLAPGVSSSSKFGASSFGGSSSAENLYYLNGLNVSTIKTGIGSIRLPWEAIQQTEIKTGGINPEFGGALGGVVNAVSKSGSNEFNVGASYRLDPNAFKQNHDSVFDDAGDYHINTEQDSLTFQEANIWASGPLIEDKAFFYALYNPRNTKDTWAYGSSYTERERKEDRWFVTVDYQITDNHRIDVTGINYERNGERDGFAYDPASDRVGDFVSTTKERDGGQVYGFHYNGQLTDRFAVDVVLGQTREKVYNTAQNALPGVWDCRTGNCIAYSNHTDSSIVEEDYTRNQYKVDLRYDFDDHALQVGMDQTELNVDYLSTQNGAPGANGWWEVRVASANDVSGLPQGEEYIRQRIRDRGTDSTVTARAFYVQDSWQVSSDLVLNLGARYEQFENTVTGGEAYVDTAGLSPRLQAVWDVFGDGDTKAFASFGRYYQPVSANMNITQGSYSRETMDYYALAGVDADGRPLLSADGSPERGAKVRDTYVRQAGIVEPALIASGSLKGMYADEFTLGFERVVLDGMVVGVRGVYRDLKRSVEDTDIGPVLEKYFADNGITDNVGQGSYYVLNNPGEAISISYDFDGDGVVDNIHLSEADLALPKPSRTYTALETTFRGNLTDKLYLDVSYVLSKSHGNTEGLVRTDNGQADPGWTTSYDYADLMDHGKGDLPNDRRHVFKLNGYYDLTENWVAGFVATVASGAPKNYFSVHPDGVDSCSAGSPWEACASQWYDEASFYDENGNPAPRGSAGRLDWTTRVDLSLAYNVDLSMGRVNVKGTVYNLFNADTATAIVEQRSIETQNGRVRNPNYGLADERLTARFVTLEARYEF</sequence>
<accession>K4KZ81</accession>
<keyword evidence="6 7" id="KW-0998">Cell outer membrane</keyword>
<evidence type="ECO:0000256" key="7">
    <source>
        <dbReference type="PROSITE-ProRule" id="PRU01360"/>
    </source>
</evidence>
<dbReference type="Gene3D" id="2.170.130.10">
    <property type="entry name" value="TonB-dependent receptor, plug domain"/>
    <property type="match status" value="1"/>
</dbReference>
<dbReference type="InterPro" id="IPR036942">
    <property type="entry name" value="Beta-barrel_TonB_sf"/>
</dbReference>
<gene>
    <name evidence="10" type="ordered locus">M5M_10180</name>
</gene>
<dbReference type="Gene3D" id="2.60.40.1120">
    <property type="entry name" value="Carboxypeptidase-like, regulatory domain"/>
    <property type="match status" value="1"/>
</dbReference>
<comment type="similarity">
    <text evidence="7">Belongs to the TonB-dependent receptor family.</text>
</comment>
<dbReference type="InterPro" id="IPR039426">
    <property type="entry name" value="TonB-dep_rcpt-like"/>
</dbReference>
<reference evidence="10 11" key="1">
    <citation type="journal article" date="2013" name="Genome Announc.">
        <title>Complete genome sequence of Simiduia agarivorans SA1(T), a marine bacterium able to degrade a variety of polysaccharides.</title>
        <authorList>
            <person name="Lin S.Y."/>
            <person name="Shieh W.Y."/>
            <person name="Chen J.S."/>
            <person name="Tang S.L."/>
        </authorList>
    </citation>
    <scope>NUCLEOTIDE SEQUENCE [LARGE SCALE GENOMIC DNA]</scope>
    <source>
        <strain evidence="11">DSM 21679 / JCM 13881 / BCRC 17597 / SA1</strain>
    </source>
</reference>
<dbReference type="EMBL" id="CP003746">
    <property type="protein sequence ID" value="AFU99217.1"/>
    <property type="molecule type" value="Genomic_DNA"/>
</dbReference>
<evidence type="ECO:0000256" key="4">
    <source>
        <dbReference type="ARBA" id="ARBA00022692"/>
    </source>
</evidence>
<keyword evidence="11" id="KW-1185">Reference proteome</keyword>
<evidence type="ECO:0000256" key="2">
    <source>
        <dbReference type="ARBA" id="ARBA00022448"/>
    </source>
</evidence>
<evidence type="ECO:0000256" key="1">
    <source>
        <dbReference type="ARBA" id="ARBA00004571"/>
    </source>
</evidence>
<proteinExistence type="inferred from homology"/>
<dbReference type="STRING" id="1117647.M5M_10180"/>
<dbReference type="OrthoDB" id="9768147at2"/>
<evidence type="ECO:0000313" key="11">
    <source>
        <dbReference type="Proteomes" id="UP000000466"/>
    </source>
</evidence>
<dbReference type="GO" id="GO:0030246">
    <property type="term" value="F:carbohydrate binding"/>
    <property type="evidence" value="ECO:0007669"/>
    <property type="project" value="InterPro"/>
</dbReference>
<feature type="signal peptide" evidence="8">
    <location>
        <begin position="1"/>
        <end position="31"/>
    </location>
</feature>
<organism evidence="10 11">
    <name type="scientific">Simiduia agarivorans (strain DSM 21679 / JCM 13881 / BCRC 17597 / SA1)</name>
    <dbReference type="NCBI Taxonomy" id="1117647"/>
    <lineage>
        <taxon>Bacteria</taxon>
        <taxon>Pseudomonadati</taxon>
        <taxon>Pseudomonadota</taxon>
        <taxon>Gammaproteobacteria</taxon>
        <taxon>Cellvibrionales</taxon>
        <taxon>Cellvibrionaceae</taxon>
        <taxon>Simiduia</taxon>
    </lineage>
</organism>
<keyword evidence="5 7" id="KW-0472">Membrane</keyword>
<feature type="domain" description="TonB-dependent transporter Oar-like beta-barrel" evidence="9">
    <location>
        <begin position="323"/>
        <end position="558"/>
    </location>
</feature>
<name>K4KZ81_SIMAS</name>
<dbReference type="InterPro" id="IPR013784">
    <property type="entry name" value="Carb-bd-like_fold"/>
</dbReference>
<dbReference type="SUPFAM" id="SSF56935">
    <property type="entry name" value="Porins"/>
    <property type="match status" value="1"/>
</dbReference>
<keyword evidence="3 7" id="KW-1134">Transmembrane beta strand</keyword>
<dbReference type="eggNOG" id="COG4771">
    <property type="taxonomic scope" value="Bacteria"/>
</dbReference>
<keyword evidence="8" id="KW-0732">Signal</keyword>
<dbReference type="RefSeq" id="WP_015047381.1">
    <property type="nucleotide sequence ID" value="NC_018868.3"/>
</dbReference>
<dbReference type="GO" id="GO:0009279">
    <property type="term" value="C:cell outer membrane"/>
    <property type="evidence" value="ECO:0007669"/>
    <property type="project" value="UniProtKB-SubCell"/>
</dbReference>
<evidence type="ECO:0000256" key="6">
    <source>
        <dbReference type="ARBA" id="ARBA00023237"/>
    </source>
</evidence>
<comment type="subcellular location">
    <subcellularLocation>
        <location evidence="1 7">Cell outer membrane</location>
        <topology evidence="1 7">Multi-pass membrane protein</topology>
    </subcellularLocation>
</comment>
<dbReference type="PANTHER" id="PTHR30069">
    <property type="entry name" value="TONB-DEPENDENT OUTER MEMBRANE RECEPTOR"/>
    <property type="match status" value="1"/>
</dbReference>
<evidence type="ECO:0000259" key="9">
    <source>
        <dbReference type="Pfam" id="PF25183"/>
    </source>
</evidence>
<dbReference type="KEGG" id="saga:M5M_10180"/>
<dbReference type="InterPro" id="IPR037066">
    <property type="entry name" value="Plug_dom_sf"/>
</dbReference>
<dbReference type="Gene3D" id="2.40.170.20">
    <property type="entry name" value="TonB-dependent receptor, beta-barrel domain"/>
    <property type="match status" value="1"/>
</dbReference>
<dbReference type="Pfam" id="PF13620">
    <property type="entry name" value="CarboxypepD_reg"/>
    <property type="match status" value="1"/>
</dbReference>
<keyword evidence="4 7" id="KW-0812">Transmembrane</keyword>
<dbReference type="GO" id="GO:0044718">
    <property type="term" value="P:siderophore transmembrane transport"/>
    <property type="evidence" value="ECO:0007669"/>
    <property type="project" value="TreeGrafter"/>
</dbReference>
<feature type="chain" id="PRO_5003878662" evidence="8">
    <location>
        <begin position="32"/>
        <end position="991"/>
    </location>
</feature>
<dbReference type="PROSITE" id="PS52016">
    <property type="entry name" value="TONB_DEPENDENT_REC_3"/>
    <property type="match status" value="1"/>
</dbReference>
<dbReference type="Proteomes" id="UP000000466">
    <property type="component" value="Chromosome"/>
</dbReference>
<dbReference type="GO" id="GO:0015344">
    <property type="term" value="F:siderophore uptake transmembrane transporter activity"/>
    <property type="evidence" value="ECO:0007669"/>
    <property type="project" value="TreeGrafter"/>
</dbReference>
<evidence type="ECO:0000256" key="3">
    <source>
        <dbReference type="ARBA" id="ARBA00022452"/>
    </source>
</evidence>
<dbReference type="PANTHER" id="PTHR30069:SF46">
    <property type="entry name" value="OAR PROTEIN"/>
    <property type="match status" value="1"/>
</dbReference>
<evidence type="ECO:0000256" key="5">
    <source>
        <dbReference type="ARBA" id="ARBA00023136"/>
    </source>
</evidence>
<keyword evidence="2 7" id="KW-0813">Transport</keyword>
<evidence type="ECO:0000256" key="8">
    <source>
        <dbReference type="SAM" id="SignalP"/>
    </source>
</evidence>
<evidence type="ECO:0000313" key="10">
    <source>
        <dbReference type="EMBL" id="AFU99217.1"/>
    </source>
</evidence>
<dbReference type="InterPro" id="IPR057601">
    <property type="entry name" value="Oar-like_b-barrel"/>
</dbReference>
<dbReference type="Pfam" id="PF25183">
    <property type="entry name" value="OMP_b-brl_4"/>
    <property type="match status" value="2"/>
</dbReference>
<dbReference type="SUPFAM" id="SSF49452">
    <property type="entry name" value="Starch-binding domain-like"/>
    <property type="match status" value="1"/>
</dbReference>